<name>A0ABV9M012_9ALTE</name>
<evidence type="ECO:0000256" key="2">
    <source>
        <dbReference type="ARBA" id="ARBA00023002"/>
    </source>
</evidence>
<gene>
    <name evidence="3" type="ORF">ACFO4O_16795</name>
</gene>
<accession>A0ABV9M012</accession>
<dbReference type="Gene3D" id="3.40.50.720">
    <property type="entry name" value="NAD(P)-binding Rossmann-like Domain"/>
    <property type="match status" value="1"/>
</dbReference>
<comment type="similarity">
    <text evidence="1">Belongs to the short-chain dehydrogenases/reductases (SDR) family.</text>
</comment>
<keyword evidence="2" id="KW-0560">Oxidoreductase</keyword>
<dbReference type="PANTHER" id="PTHR44196:SF1">
    <property type="entry name" value="DEHYDROGENASE_REDUCTASE SDR FAMILY MEMBER 7B"/>
    <property type="match status" value="1"/>
</dbReference>
<proteinExistence type="inferred from homology"/>
<dbReference type="Pfam" id="PF00106">
    <property type="entry name" value="adh_short"/>
    <property type="match status" value="1"/>
</dbReference>
<dbReference type="RefSeq" id="WP_382410631.1">
    <property type="nucleotide sequence ID" value="NZ_JBHSGU010000029.1"/>
</dbReference>
<evidence type="ECO:0000313" key="4">
    <source>
        <dbReference type="Proteomes" id="UP001595897"/>
    </source>
</evidence>
<evidence type="ECO:0000313" key="3">
    <source>
        <dbReference type="EMBL" id="MFC4701809.1"/>
    </source>
</evidence>
<dbReference type="PRINTS" id="PR00081">
    <property type="entry name" value="GDHRDH"/>
</dbReference>
<evidence type="ECO:0000256" key="1">
    <source>
        <dbReference type="ARBA" id="ARBA00006484"/>
    </source>
</evidence>
<dbReference type="Proteomes" id="UP001595897">
    <property type="component" value="Unassembled WGS sequence"/>
</dbReference>
<dbReference type="EMBL" id="JBHSGU010000029">
    <property type="protein sequence ID" value="MFC4701809.1"/>
    <property type="molecule type" value="Genomic_DNA"/>
</dbReference>
<comment type="caution">
    <text evidence="3">The sequence shown here is derived from an EMBL/GenBank/DDBJ whole genome shotgun (WGS) entry which is preliminary data.</text>
</comment>
<dbReference type="InterPro" id="IPR002347">
    <property type="entry name" value="SDR_fam"/>
</dbReference>
<dbReference type="InterPro" id="IPR036291">
    <property type="entry name" value="NAD(P)-bd_dom_sf"/>
</dbReference>
<dbReference type="PANTHER" id="PTHR44196">
    <property type="entry name" value="DEHYDROGENASE/REDUCTASE SDR FAMILY MEMBER 7B"/>
    <property type="match status" value="1"/>
</dbReference>
<reference evidence="4" key="1">
    <citation type="journal article" date="2019" name="Int. J. Syst. Evol. Microbiol.">
        <title>The Global Catalogue of Microorganisms (GCM) 10K type strain sequencing project: providing services to taxonomists for standard genome sequencing and annotation.</title>
        <authorList>
            <consortium name="The Broad Institute Genomics Platform"/>
            <consortium name="The Broad Institute Genome Sequencing Center for Infectious Disease"/>
            <person name="Wu L."/>
            <person name="Ma J."/>
        </authorList>
    </citation>
    <scope>NUCLEOTIDE SEQUENCE [LARGE SCALE GENOMIC DNA]</scope>
    <source>
        <strain evidence="4">KACC 12507</strain>
    </source>
</reference>
<protein>
    <submittedName>
        <fullName evidence="3">SDR family NAD(P)-dependent oxidoreductase</fullName>
    </submittedName>
</protein>
<organism evidence="3 4">
    <name type="scientific">Glaciecola siphonariae</name>
    <dbReference type="NCBI Taxonomy" id="521012"/>
    <lineage>
        <taxon>Bacteria</taxon>
        <taxon>Pseudomonadati</taxon>
        <taxon>Pseudomonadota</taxon>
        <taxon>Gammaproteobacteria</taxon>
        <taxon>Alteromonadales</taxon>
        <taxon>Alteromonadaceae</taxon>
        <taxon>Glaciecola</taxon>
    </lineage>
</organism>
<sequence>MKKILITGATSGIGEALALHAAGQGHEVIACGRNEDKLAELASKNNITTCKFDATSVDDTNDALDNIAFDIAVINAGTCEYVDIKNVEPDMFRRVFEINVFGSVNVASALLKRAKRGNKIVFVDSLARLLPFTRSQAYGGSKAALHYIAKSFEVDLASRGIDVQTISPGFVKTPLTDKNDFKMPMAISAEQAAEYMLSGLLGNRSSVYFPKRFSLFIRFLNFLPEFVQRKICISMRGKAKRQSKND</sequence>
<keyword evidence="4" id="KW-1185">Reference proteome</keyword>
<dbReference type="SUPFAM" id="SSF51735">
    <property type="entry name" value="NAD(P)-binding Rossmann-fold domains"/>
    <property type="match status" value="1"/>
</dbReference>